<reference evidence="17 18" key="2">
    <citation type="journal article" date="2010" name="Stand. Genomic Sci.">
        <title>Complete genome sequence of Desulfohalobium retbaense type strain (HR(100)).</title>
        <authorList>
            <person name="Spring S."/>
            <person name="Nolan M."/>
            <person name="Lapidus A."/>
            <person name="Glavina Del Rio T."/>
            <person name="Copeland A."/>
            <person name="Tice H."/>
            <person name="Cheng J.F."/>
            <person name="Lucas S."/>
            <person name="Land M."/>
            <person name="Chen F."/>
            <person name="Bruce D."/>
            <person name="Goodwin L."/>
            <person name="Pitluck S."/>
            <person name="Ivanova N."/>
            <person name="Mavromatis K."/>
            <person name="Mikhailova N."/>
            <person name="Pati A."/>
            <person name="Chen A."/>
            <person name="Palaniappan K."/>
            <person name="Hauser L."/>
            <person name="Chang Y.J."/>
            <person name="Jeffries C.D."/>
            <person name="Munk C."/>
            <person name="Kiss H."/>
            <person name="Chain P."/>
            <person name="Han C."/>
            <person name="Brettin T."/>
            <person name="Detter J.C."/>
            <person name="Schuler E."/>
            <person name="Goker M."/>
            <person name="Rohde M."/>
            <person name="Bristow J."/>
            <person name="Eisen J.A."/>
            <person name="Markowitz V."/>
            <person name="Hugenholtz P."/>
            <person name="Kyrpides N.C."/>
            <person name="Klenk H.P."/>
        </authorList>
    </citation>
    <scope>NUCLEOTIDE SEQUENCE [LARGE SCALE GENOMIC DNA]</scope>
    <source>
        <strain evidence="17 18">DSM 5692</strain>
    </source>
</reference>
<dbReference type="GO" id="GO:0043531">
    <property type="term" value="F:ADP binding"/>
    <property type="evidence" value="ECO:0007669"/>
    <property type="project" value="TreeGrafter"/>
</dbReference>
<keyword evidence="9 13" id="KW-0547">Nucleotide-binding</keyword>
<evidence type="ECO:0000256" key="7">
    <source>
        <dbReference type="ARBA" id="ARBA00022490"/>
    </source>
</evidence>
<dbReference type="EMBL" id="CP001734">
    <property type="protein sequence ID" value="ACV68835.1"/>
    <property type="molecule type" value="Genomic_DNA"/>
</dbReference>
<dbReference type="FunFam" id="3.40.50.1260:FF:000031">
    <property type="entry name" value="Phosphoglycerate kinase 1"/>
    <property type="match status" value="1"/>
</dbReference>
<feature type="binding site" evidence="13 15">
    <location>
        <begin position="349"/>
        <end position="352"/>
    </location>
    <ligand>
        <name>ATP</name>
        <dbReference type="ChEBI" id="CHEBI:30616"/>
    </ligand>
</feature>
<dbReference type="GO" id="GO:0005524">
    <property type="term" value="F:ATP binding"/>
    <property type="evidence" value="ECO:0007669"/>
    <property type="project" value="UniProtKB-KW"/>
</dbReference>
<keyword evidence="11 13" id="KW-0067">ATP-binding</keyword>
<dbReference type="Gene3D" id="3.40.50.1260">
    <property type="entry name" value="Phosphoglycerate kinase, N-terminal domain"/>
    <property type="match status" value="2"/>
</dbReference>
<feature type="binding site" evidence="13 15">
    <location>
        <position position="201"/>
    </location>
    <ligand>
        <name>ATP</name>
        <dbReference type="ChEBI" id="CHEBI:30616"/>
    </ligand>
</feature>
<evidence type="ECO:0000256" key="13">
    <source>
        <dbReference type="HAMAP-Rule" id="MF_00145"/>
    </source>
</evidence>
<comment type="caution">
    <text evidence="13">Lacks conserved residue(s) required for the propagation of feature annotation.</text>
</comment>
<dbReference type="GO" id="GO:0005829">
    <property type="term" value="C:cytosol"/>
    <property type="evidence" value="ECO:0007669"/>
    <property type="project" value="TreeGrafter"/>
</dbReference>
<dbReference type="FunFam" id="3.40.50.1260:FF:000006">
    <property type="entry name" value="Phosphoglycerate kinase"/>
    <property type="match status" value="1"/>
</dbReference>
<dbReference type="PRINTS" id="PR00477">
    <property type="entry name" value="PHGLYCKINASE"/>
</dbReference>
<evidence type="ECO:0000256" key="4">
    <source>
        <dbReference type="ARBA" id="ARBA00011245"/>
    </source>
</evidence>
<comment type="catalytic activity">
    <reaction evidence="1 13 16">
        <text>(2R)-3-phosphoglycerate + ATP = (2R)-3-phospho-glyceroyl phosphate + ADP</text>
        <dbReference type="Rhea" id="RHEA:14801"/>
        <dbReference type="ChEBI" id="CHEBI:30616"/>
        <dbReference type="ChEBI" id="CHEBI:57604"/>
        <dbReference type="ChEBI" id="CHEBI:58272"/>
        <dbReference type="ChEBI" id="CHEBI:456216"/>
        <dbReference type="EC" id="2.7.2.3"/>
    </reaction>
</comment>
<dbReference type="eggNOG" id="COG0126">
    <property type="taxonomic scope" value="Bacteria"/>
</dbReference>
<dbReference type="InterPro" id="IPR015824">
    <property type="entry name" value="Phosphoglycerate_kinase_N"/>
</dbReference>
<evidence type="ECO:0000256" key="16">
    <source>
        <dbReference type="RuleBase" id="RU000532"/>
    </source>
</evidence>
<dbReference type="PANTHER" id="PTHR11406:SF23">
    <property type="entry name" value="PHOSPHOGLYCERATE KINASE 1, CHLOROPLASTIC-RELATED"/>
    <property type="match status" value="1"/>
</dbReference>
<feature type="binding site" evidence="13">
    <location>
        <position position="150"/>
    </location>
    <ligand>
        <name>substrate</name>
    </ligand>
</feature>
<evidence type="ECO:0000256" key="6">
    <source>
        <dbReference type="ARBA" id="ARBA00016471"/>
    </source>
</evidence>
<feature type="binding site" evidence="13">
    <location>
        <position position="117"/>
    </location>
    <ligand>
        <name>substrate</name>
    </ligand>
</feature>
<comment type="similarity">
    <text evidence="3 13 16">Belongs to the phosphoglycerate kinase family.</text>
</comment>
<dbReference type="PANTHER" id="PTHR11406">
    <property type="entry name" value="PHOSPHOGLYCERATE KINASE"/>
    <property type="match status" value="1"/>
</dbReference>
<dbReference type="PIRSF" id="PIRSF000724">
    <property type="entry name" value="Pgk"/>
    <property type="match status" value="1"/>
</dbReference>
<feature type="binding site" evidence="14">
    <location>
        <position position="35"/>
    </location>
    <ligand>
        <name>(2R)-3-phosphoglycerate</name>
        <dbReference type="ChEBI" id="CHEBI:58272"/>
    </ligand>
</feature>
<evidence type="ECO:0000256" key="12">
    <source>
        <dbReference type="ARBA" id="ARBA00023152"/>
    </source>
</evidence>
<dbReference type="HAMAP" id="MF_00145">
    <property type="entry name" value="Phosphoglyc_kinase"/>
    <property type="match status" value="1"/>
</dbReference>
<reference evidence="18" key="1">
    <citation type="submission" date="2009-09" db="EMBL/GenBank/DDBJ databases">
        <title>The complete chromosome of Desulfohalobium retbaense DSM 5692.</title>
        <authorList>
            <consortium name="US DOE Joint Genome Institute (JGI-PGF)"/>
            <person name="Lucas S."/>
            <person name="Copeland A."/>
            <person name="Lapidus A."/>
            <person name="Glavina del Rio T."/>
            <person name="Dalin E."/>
            <person name="Tice H."/>
            <person name="Bruce D."/>
            <person name="Goodwin L."/>
            <person name="Pitluck S."/>
            <person name="Kyrpides N."/>
            <person name="Mavromatis K."/>
            <person name="Ivanova N."/>
            <person name="Mikhailova N."/>
            <person name="Munk A.C."/>
            <person name="Brettin T."/>
            <person name="Detter J.C."/>
            <person name="Han C."/>
            <person name="Tapia R."/>
            <person name="Larimer F."/>
            <person name="Land M."/>
            <person name="Hauser L."/>
            <person name="Markowitz V."/>
            <person name="Cheng J.-F."/>
            <person name="Hugenholtz P."/>
            <person name="Woyke T."/>
            <person name="Wu D."/>
            <person name="Spring S."/>
            <person name="Klenk H.-P."/>
            <person name="Eisen J.A."/>
        </authorList>
    </citation>
    <scope>NUCLEOTIDE SEQUENCE [LARGE SCALE GENOMIC DNA]</scope>
    <source>
        <strain evidence="18">DSM 5692</strain>
    </source>
</reference>
<feature type="binding site" evidence="14">
    <location>
        <position position="117"/>
    </location>
    <ligand>
        <name>(2R)-3-phosphoglycerate</name>
        <dbReference type="ChEBI" id="CHEBI:58272"/>
    </ligand>
</feature>
<dbReference type="HOGENOM" id="CLU_025427_0_2_7"/>
<evidence type="ECO:0000256" key="3">
    <source>
        <dbReference type="ARBA" id="ARBA00008982"/>
    </source>
</evidence>
<evidence type="ECO:0000313" key="18">
    <source>
        <dbReference type="Proteomes" id="UP000001052"/>
    </source>
</evidence>
<dbReference type="Pfam" id="PF00162">
    <property type="entry name" value="PGK"/>
    <property type="match status" value="1"/>
</dbReference>
<keyword evidence="7 13" id="KW-0963">Cytoplasm</keyword>
<evidence type="ECO:0000256" key="2">
    <source>
        <dbReference type="ARBA" id="ARBA00004838"/>
    </source>
</evidence>
<feature type="binding site" evidence="14">
    <location>
        <position position="150"/>
    </location>
    <ligand>
        <name>(2R)-3-phosphoglycerate</name>
        <dbReference type="ChEBI" id="CHEBI:58272"/>
    </ligand>
</feature>
<keyword evidence="10 13" id="KW-0418">Kinase</keyword>
<sequence>MRSIEDIEVGGKTVLVRVDFNVPVDAQQRITDDNRIRATLPTIQALVDKGAKVVLMSHMGKPKGKRVPELSLAPAAQRLGELLGQDVALAPDCIGDEVAPLVDGLAPGGVLLLENLRFHDGETTNDPEFSRELARWGEIYVDDAFGVAHRAHASVVGVTEHIDTCVAGLLLKKEVDYLGTALDNPARPFVCIVGGAKVSSKLGILENLMGRVDRFIVGGAMANTFLKAQGYNVGASLVEDDLLDTARDIMERAKAAGVSFYLPVDGILGTGPQGKLASGVCPFQDIPDGEMVLDIGPATHTLFAEVLKDAKTVVWNGPMGAFENQAFSQGSVGLTHFVAGLEAMTIVGGGDTDALVHLCKMTHKFSFISTGGGSFLEFMEGKKLPALQVLQG</sequence>
<protein>
    <recommendedName>
        <fullName evidence="6 13">Phosphoglycerate kinase</fullName>
        <ecNumber evidence="5 13">2.7.2.3</ecNumber>
    </recommendedName>
</protein>
<dbReference type="KEGG" id="drt:Dret_1551"/>
<dbReference type="PROSITE" id="PS00111">
    <property type="entry name" value="PGLYCERATE_KINASE"/>
    <property type="match status" value="1"/>
</dbReference>
<dbReference type="InterPro" id="IPR001576">
    <property type="entry name" value="Phosphoglycerate_kinase"/>
</dbReference>
<dbReference type="GO" id="GO:0006094">
    <property type="term" value="P:gluconeogenesis"/>
    <property type="evidence" value="ECO:0007669"/>
    <property type="project" value="TreeGrafter"/>
</dbReference>
<dbReference type="UniPathway" id="UPA00109">
    <property type="reaction ID" value="UER00185"/>
</dbReference>
<evidence type="ECO:0000256" key="15">
    <source>
        <dbReference type="PIRSR" id="PIRSR000724-2"/>
    </source>
</evidence>
<keyword evidence="18" id="KW-1185">Reference proteome</keyword>
<dbReference type="GO" id="GO:0006096">
    <property type="term" value="P:glycolytic process"/>
    <property type="evidence" value="ECO:0007669"/>
    <property type="project" value="UniProtKB-UniRule"/>
</dbReference>
<dbReference type="EC" id="2.7.2.3" evidence="5 13"/>
<evidence type="ECO:0000256" key="5">
    <source>
        <dbReference type="ARBA" id="ARBA00013061"/>
    </source>
</evidence>
<comment type="subcellular location">
    <subcellularLocation>
        <location evidence="13">Cytoplasm</location>
    </subcellularLocation>
</comment>
<evidence type="ECO:0000256" key="9">
    <source>
        <dbReference type="ARBA" id="ARBA00022741"/>
    </source>
</evidence>
<keyword evidence="8 13" id="KW-0808">Transferase</keyword>
<dbReference type="STRING" id="485915.Dret_1551"/>
<evidence type="ECO:0000256" key="14">
    <source>
        <dbReference type="PIRSR" id="PIRSR000724-1"/>
    </source>
</evidence>
<feature type="binding site" evidence="13 14">
    <location>
        <begin position="19"/>
        <end position="21"/>
    </location>
    <ligand>
        <name>substrate</name>
    </ligand>
</feature>
<dbReference type="AlphaFoldDB" id="C8X338"/>
<feature type="binding site" evidence="13">
    <location>
        <position position="35"/>
    </location>
    <ligand>
        <name>substrate</name>
    </ligand>
</feature>
<dbReference type="Proteomes" id="UP000001052">
    <property type="component" value="Chromosome"/>
</dbReference>
<comment type="subunit">
    <text evidence="4 13">Monomer.</text>
</comment>
<evidence type="ECO:0000256" key="10">
    <source>
        <dbReference type="ARBA" id="ARBA00022777"/>
    </source>
</evidence>
<dbReference type="GO" id="GO:0004618">
    <property type="term" value="F:phosphoglycerate kinase activity"/>
    <property type="evidence" value="ECO:0007669"/>
    <property type="project" value="UniProtKB-UniRule"/>
</dbReference>
<evidence type="ECO:0000256" key="8">
    <source>
        <dbReference type="ARBA" id="ARBA00022679"/>
    </source>
</evidence>
<feature type="binding site" evidence="13 14">
    <location>
        <begin position="58"/>
        <end position="61"/>
    </location>
    <ligand>
        <name>substrate</name>
    </ligand>
</feature>
<evidence type="ECO:0000256" key="1">
    <source>
        <dbReference type="ARBA" id="ARBA00000642"/>
    </source>
</evidence>
<name>C8X338_DESRD</name>
<dbReference type="RefSeq" id="WP_015751979.1">
    <property type="nucleotide sequence ID" value="NC_013223.1"/>
</dbReference>
<organism evidence="17 18">
    <name type="scientific">Desulfohalobium retbaense (strain ATCC 49708 / DSM 5692 / JCM 16813 / HR100)</name>
    <dbReference type="NCBI Taxonomy" id="485915"/>
    <lineage>
        <taxon>Bacteria</taxon>
        <taxon>Pseudomonadati</taxon>
        <taxon>Thermodesulfobacteriota</taxon>
        <taxon>Desulfovibrionia</taxon>
        <taxon>Desulfovibrionales</taxon>
        <taxon>Desulfohalobiaceae</taxon>
        <taxon>Desulfohalobium</taxon>
    </lineage>
</organism>
<keyword evidence="12 13" id="KW-0324">Glycolysis</keyword>
<comment type="pathway">
    <text evidence="2 13">Carbohydrate degradation; glycolysis; pyruvate from D-glyceraldehyde 3-phosphate: step 2/5.</text>
</comment>
<dbReference type="SUPFAM" id="SSF53748">
    <property type="entry name" value="Phosphoglycerate kinase"/>
    <property type="match status" value="1"/>
</dbReference>
<gene>
    <name evidence="13" type="primary">pgk</name>
    <name evidence="17" type="ordered locus">Dret_1551</name>
</gene>
<feature type="binding site" evidence="13 15">
    <location>
        <position position="323"/>
    </location>
    <ligand>
        <name>ATP</name>
        <dbReference type="ChEBI" id="CHEBI:30616"/>
    </ligand>
</feature>
<evidence type="ECO:0000313" key="17">
    <source>
        <dbReference type="EMBL" id="ACV68835.1"/>
    </source>
</evidence>
<accession>C8X338</accession>
<evidence type="ECO:0000256" key="11">
    <source>
        <dbReference type="ARBA" id="ARBA00022840"/>
    </source>
</evidence>
<dbReference type="InterPro" id="IPR036043">
    <property type="entry name" value="Phosphoglycerate_kinase_sf"/>
</dbReference>
<proteinExistence type="inferred from homology"/>
<dbReference type="InterPro" id="IPR015911">
    <property type="entry name" value="Phosphoglycerate_kinase_CS"/>
</dbReference>